<sequence length="317" mass="36865">MADIFNVLKHYDGIEPTEVVPRQGGWAALAYKISAGNRSYFLKMYEKRRTSTPKWTALIDEYAPILGWLTQNSLLQGKIPVPLLTASGKYKCEDDEGIYMLYDFIDGETVGDKKLTAAQTFQFSEIITELHSYGDEIPVNTEKIKEHFDVPFLRQLKGVTSQTSGTMPADVKAVVEPRLKQIFSLVERVERLSKSLKSEQLKMVLCHTDLHPWNLMQAGRQLMLIDWEGLRLAPAESDLMFLIDEPYYPEFIEIYRKKHKDFEIHPDALRFYKDRRKLEDIWEFIEQLLFDGQTETERAHTMENLAKELEEIDEGIY</sequence>
<reference evidence="2" key="1">
    <citation type="submission" date="2021-03" db="EMBL/GenBank/DDBJ databases">
        <title>Antimicrobial resistance genes in bacteria isolated from Japanese honey, and their potential for conferring macrolide and lincosamide resistance in the American foulbrood pathogen Paenibacillus larvae.</title>
        <authorList>
            <person name="Okamoto M."/>
            <person name="Kumagai M."/>
            <person name="Kanamori H."/>
            <person name="Takamatsu D."/>
        </authorList>
    </citation>
    <scope>NUCLEOTIDE SEQUENCE</scope>
    <source>
        <strain evidence="2">J2TS6</strain>
    </source>
</reference>
<comment type="caution">
    <text evidence="2">The sequence shown here is derived from an EMBL/GenBank/DDBJ whole genome shotgun (WGS) entry which is preliminary data.</text>
</comment>
<evidence type="ECO:0000259" key="1">
    <source>
        <dbReference type="Pfam" id="PF01636"/>
    </source>
</evidence>
<dbReference type="Proteomes" id="UP000679779">
    <property type="component" value="Unassembled WGS sequence"/>
</dbReference>
<name>A0A919XEI6_9BACL</name>
<gene>
    <name evidence="2" type="ORF">J2TS6_22400</name>
</gene>
<dbReference type="Gene3D" id="3.30.200.20">
    <property type="entry name" value="Phosphorylase Kinase, domain 1"/>
    <property type="match status" value="1"/>
</dbReference>
<proteinExistence type="predicted"/>
<dbReference type="InterPro" id="IPR002575">
    <property type="entry name" value="Aminoglycoside_PTrfase"/>
</dbReference>
<dbReference type="Gene3D" id="1.10.510.10">
    <property type="entry name" value="Transferase(Phosphotransferase) domain 1"/>
    <property type="match status" value="1"/>
</dbReference>
<evidence type="ECO:0000313" key="2">
    <source>
        <dbReference type="EMBL" id="GIO31099.1"/>
    </source>
</evidence>
<dbReference type="SUPFAM" id="SSF56112">
    <property type="entry name" value="Protein kinase-like (PK-like)"/>
    <property type="match status" value="1"/>
</dbReference>
<dbReference type="Gene3D" id="1.20.58.840">
    <property type="match status" value="1"/>
</dbReference>
<organism evidence="2 3">
    <name type="scientific">Paenibacillus albilobatus</name>
    <dbReference type="NCBI Taxonomy" id="2716884"/>
    <lineage>
        <taxon>Bacteria</taxon>
        <taxon>Bacillati</taxon>
        <taxon>Bacillota</taxon>
        <taxon>Bacilli</taxon>
        <taxon>Bacillales</taxon>
        <taxon>Paenibacillaceae</taxon>
        <taxon>Paenibacillus</taxon>
    </lineage>
</organism>
<keyword evidence="3" id="KW-1185">Reference proteome</keyword>
<protein>
    <recommendedName>
        <fullName evidence="1">Aminoglycoside phosphotransferase domain-containing protein</fullName>
    </recommendedName>
</protein>
<evidence type="ECO:0000313" key="3">
    <source>
        <dbReference type="Proteomes" id="UP000679779"/>
    </source>
</evidence>
<dbReference type="AlphaFoldDB" id="A0A919XEI6"/>
<accession>A0A919XEI6</accession>
<feature type="domain" description="Aminoglycoside phosphotransferase" evidence="1">
    <location>
        <begin position="19"/>
        <end position="270"/>
    </location>
</feature>
<dbReference type="EMBL" id="BORQ01000002">
    <property type="protein sequence ID" value="GIO31099.1"/>
    <property type="molecule type" value="Genomic_DNA"/>
</dbReference>
<dbReference type="InterPro" id="IPR011009">
    <property type="entry name" value="Kinase-like_dom_sf"/>
</dbReference>
<dbReference type="RefSeq" id="WP_160044381.1">
    <property type="nucleotide sequence ID" value="NZ_BORQ01000002.1"/>
</dbReference>
<dbReference type="Pfam" id="PF01636">
    <property type="entry name" value="APH"/>
    <property type="match status" value="1"/>
</dbReference>